<dbReference type="Gene3D" id="3.40.50.2000">
    <property type="entry name" value="Glycogen Phosphorylase B"/>
    <property type="match status" value="1"/>
</dbReference>
<organism evidence="2 3">
    <name type="scientific">Methylosinus sporium</name>
    <dbReference type="NCBI Taxonomy" id="428"/>
    <lineage>
        <taxon>Bacteria</taxon>
        <taxon>Pseudomonadati</taxon>
        <taxon>Pseudomonadota</taxon>
        <taxon>Alphaproteobacteria</taxon>
        <taxon>Hyphomicrobiales</taxon>
        <taxon>Methylocystaceae</taxon>
        <taxon>Methylosinus</taxon>
    </lineage>
</organism>
<proteinExistence type="predicted"/>
<protein>
    <recommendedName>
        <fullName evidence="1">Glycosyl transferase family 1 domain-containing protein</fullName>
    </recommendedName>
</protein>
<evidence type="ECO:0000313" key="2">
    <source>
        <dbReference type="EMBL" id="PWB92612.1"/>
    </source>
</evidence>
<feature type="domain" description="Glycosyl transferase family 1" evidence="1">
    <location>
        <begin position="671"/>
        <end position="726"/>
    </location>
</feature>
<dbReference type="Proteomes" id="UP000245137">
    <property type="component" value="Unassembled WGS sequence"/>
</dbReference>
<dbReference type="EMBL" id="PUIV01000042">
    <property type="protein sequence ID" value="PWB92612.1"/>
    <property type="molecule type" value="Genomic_DNA"/>
</dbReference>
<keyword evidence="3" id="KW-1185">Reference proteome</keyword>
<dbReference type="InterPro" id="IPR001296">
    <property type="entry name" value="Glyco_trans_1"/>
</dbReference>
<dbReference type="AlphaFoldDB" id="A0A2U1SLX0"/>
<evidence type="ECO:0000313" key="3">
    <source>
        <dbReference type="Proteomes" id="UP000245137"/>
    </source>
</evidence>
<sequence>MKIMGVAKRHAIKLLRRAVGLPTGDLDIVGRLDGFENDVVHGWAHWPRQKGRRVIVDIFADDVFVCERAADMLRDDLAANGIGDGRHGFDVKIPPAFSRGAKTRIRVRPVTDAPLELTASDERALFARSIGRNDYLRATFAEAFDSERARAAPAAPQPSQKTELLFAPTPVSSPPPVLGEALCAYLDQNRYKWDLADKFDATLSIADREAFLAHYVEFYGRARRPLRIPLSARDIEFLNEGPTPQERLAPSRAMRLFAQTPGEDARDDERLAAIFRWAAFGAAAFNVEDCLIASAHEDALRHCDDADIPFPLSTFMKRFLDAHPMLRGANVARENERRAAYFAILLFAARAPHYLRFVPADWLEAFLSPRAGAAPFEDESRRLFGAGGVTIACWRAAIGALGYDDEAKRFRTRTPSGHRAHSAALPAPAGETVDIQLIGPFSRQLGIADSCRALAAALQQLDYSVRLCDFTLDYPNRIRADATPLPTSPARAKINILHLNLEELPSAIAYLPDIWSQGRLVGFPYLEMPTPHPAQMLGLALVDELWSASDFTTQALAGHRPCHTVGTSARPARRRGRSAARARVYEDIAGADDFVFLASCDALSGAFRKNPLGTIRAFLAAFPNDAKVKLVIKTHSVDRVRAERETNVWRSIRNIVAECERVLLIDRILDDDEQMALIEGADCYVSLHRAEGFGYHMLEAMALETPVIATAYSGNMGFCDEQTAFLIPYRLIPVGPGEYPRTRGDQLWAEPDFTAAVDAMRAVFGDRDLRERKVAAARVIAETQFSTEAFARRLDARIDEILSRRR</sequence>
<dbReference type="SUPFAM" id="SSF53756">
    <property type="entry name" value="UDP-Glycosyltransferase/glycogen phosphorylase"/>
    <property type="match status" value="1"/>
</dbReference>
<name>A0A2U1SLX0_METSR</name>
<gene>
    <name evidence="2" type="ORF">C5689_17190</name>
</gene>
<dbReference type="GO" id="GO:0016757">
    <property type="term" value="F:glycosyltransferase activity"/>
    <property type="evidence" value="ECO:0007669"/>
    <property type="project" value="InterPro"/>
</dbReference>
<comment type="caution">
    <text evidence="2">The sequence shown here is derived from an EMBL/GenBank/DDBJ whole genome shotgun (WGS) entry which is preliminary data.</text>
</comment>
<dbReference type="PANTHER" id="PTHR46656">
    <property type="entry name" value="PUTATIVE-RELATED"/>
    <property type="match status" value="1"/>
</dbReference>
<accession>A0A2U1SLX0</accession>
<dbReference type="Pfam" id="PF00534">
    <property type="entry name" value="Glycos_transf_1"/>
    <property type="match status" value="1"/>
</dbReference>
<evidence type="ECO:0000259" key="1">
    <source>
        <dbReference type="Pfam" id="PF00534"/>
    </source>
</evidence>
<reference evidence="2 3" key="1">
    <citation type="journal article" date="2018" name="Appl. Microbiol. Biotechnol.">
        <title>Co-cultivation of the strictly anaerobic methanogen Methanosarcina barkeri with aerobic methanotrophs in an oxygen-limited membrane bioreactor.</title>
        <authorList>
            <person name="In 't Zandt M.H."/>
            <person name="van den Bosch T.J.M."/>
            <person name="Rijkers R."/>
            <person name="van Kessel M.A.H.J."/>
            <person name="Jetten M.S.M."/>
            <person name="Welte C.U."/>
        </authorList>
    </citation>
    <scope>NUCLEOTIDE SEQUENCE [LARGE SCALE GENOMIC DNA]</scope>
    <source>
        <strain evidence="2 3">DSM 17706</strain>
    </source>
</reference>
<dbReference type="OrthoDB" id="118340at2"/>
<dbReference type="PANTHER" id="PTHR46656:SF3">
    <property type="entry name" value="PUTATIVE-RELATED"/>
    <property type="match status" value="1"/>
</dbReference>